<feature type="transmembrane region" description="Helical" evidence="10">
    <location>
        <begin position="6"/>
        <end position="23"/>
    </location>
</feature>
<evidence type="ECO:0000256" key="5">
    <source>
        <dbReference type="ARBA" id="ARBA00022692"/>
    </source>
</evidence>
<evidence type="ECO:0000256" key="1">
    <source>
        <dbReference type="ARBA" id="ARBA00004162"/>
    </source>
</evidence>
<keyword evidence="6" id="KW-0653">Protein transport</keyword>
<dbReference type="PANTHER" id="PTHR33909">
    <property type="entry name" value="SEC TRANSLOCON ACCESSORY COMPLEX SUBUNIT YAJC"/>
    <property type="match status" value="1"/>
</dbReference>
<reference evidence="11 12" key="1">
    <citation type="submission" date="2018-07" db="EMBL/GenBank/DDBJ databases">
        <title>Genomic Encyclopedia of Type Strains, Phase IV (KMG-IV): sequencing the most valuable type-strain genomes for metagenomic binning, comparative biology and taxonomic classification.</title>
        <authorList>
            <person name="Goeker M."/>
        </authorList>
    </citation>
    <scope>NUCLEOTIDE SEQUENCE [LARGE SCALE GENOMIC DNA]</scope>
    <source>
        <strain evidence="11 12">DSM 27016</strain>
    </source>
</reference>
<proteinExistence type="inferred from homology"/>
<dbReference type="Pfam" id="PF02699">
    <property type="entry name" value="YajC"/>
    <property type="match status" value="1"/>
</dbReference>
<evidence type="ECO:0000256" key="3">
    <source>
        <dbReference type="ARBA" id="ARBA00022448"/>
    </source>
</evidence>
<dbReference type="SMART" id="SM01323">
    <property type="entry name" value="YajC"/>
    <property type="match status" value="1"/>
</dbReference>
<evidence type="ECO:0000256" key="8">
    <source>
        <dbReference type="ARBA" id="ARBA00023010"/>
    </source>
</evidence>
<evidence type="ECO:0000256" key="9">
    <source>
        <dbReference type="ARBA" id="ARBA00023136"/>
    </source>
</evidence>
<evidence type="ECO:0000256" key="4">
    <source>
        <dbReference type="ARBA" id="ARBA00022475"/>
    </source>
</evidence>
<dbReference type="NCBIfam" id="TIGR00739">
    <property type="entry name" value="yajC"/>
    <property type="match status" value="1"/>
</dbReference>
<dbReference type="InterPro" id="IPR003849">
    <property type="entry name" value="Preprotein_translocase_YajC"/>
</dbReference>
<dbReference type="AlphaFoldDB" id="A0A369AX10"/>
<dbReference type="PRINTS" id="PR01853">
    <property type="entry name" value="YAJCTRNLCASE"/>
</dbReference>
<evidence type="ECO:0000256" key="2">
    <source>
        <dbReference type="ARBA" id="ARBA00006742"/>
    </source>
</evidence>
<dbReference type="GO" id="GO:0005886">
    <property type="term" value="C:plasma membrane"/>
    <property type="evidence" value="ECO:0007669"/>
    <property type="project" value="UniProtKB-SubCell"/>
</dbReference>
<dbReference type="EMBL" id="QPJT01000016">
    <property type="protein sequence ID" value="RCX13829.1"/>
    <property type="molecule type" value="Genomic_DNA"/>
</dbReference>
<keyword evidence="4" id="KW-1003">Cell membrane</keyword>
<comment type="subcellular location">
    <subcellularLocation>
        <location evidence="1">Cell membrane</location>
        <topology evidence="1">Single-pass membrane protein</topology>
    </subcellularLocation>
</comment>
<keyword evidence="3" id="KW-0813">Transport</keyword>
<dbReference type="Proteomes" id="UP000253034">
    <property type="component" value="Unassembled WGS sequence"/>
</dbReference>
<dbReference type="RefSeq" id="WP_207659234.1">
    <property type="nucleotide sequence ID" value="NZ_QPJT01000016.1"/>
</dbReference>
<dbReference type="PANTHER" id="PTHR33909:SF1">
    <property type="entry name" value="SEC TRANSLOCON ACCESSORY COMPLEX SUBUNIT YAJC"/>
    <property type="match status" value="1"/>
</dbReference>
<keyword evidence="8" id="KW-0811">Translocation</keyword>
<accession>A0A369AX10</accession>
<evidence type="ECO:0000256" key="7">
    <source>
        <dbReference type="ARBA" id="ARBA00022989"/>
    </source>
</evidence>
<keyword evidence="9 10" id="KW-0472">Membrane</keyword>
<protein>
    <submittedName>
        <fullName evidence="11">Protein translocase subunit yajC</fullName>
    </submittedName>
</protein>
<dbReference type="GO" id="GO:0015031">
    <property type="term" value="P:protein transport"/>
    <property type="evidence" value="ECO:0007669"/>
    <property type="project" value="UniProtKB-KW"/>
</dbReference>
<sequence length="90" mass="10257">MQQLITLVPLVLMFGLMYVILILPQRKKEKKTREMLNALKVGDNVTTIGGVMGRVVNIKDDEITIESGVEKTKVKFKRWGIKEVEKVIES</sequence>
<comment type="caution">
    <text evidence="11">The sequence shown here is derived from an EMBL/GenBank/DDBJ whole genome shotgun (WGS) entry which is preliminary data.</text>
</comment>
<keyword evidence="5 10" id="KW-0812">Transmembrane</keyword>
<evidence type="ECO:0000313" key="12">
    <source>
        <dbReference type="Proteomes" id="UP000253034"/>
    </source>
</evidence>
<gene>
    <name evidence="11" type="ORF">DFR58_11663</name>
</gene>
<keyword evidence="7 10" id="KW-1133">Transmembrane helix</keyword>
<keyword evidence="12" id="KW-1185">Reference proteome</keyword>
<comment type="similarity">
    <text evidence="2">Belongs to the YajC family.</text>
</comment>
<evidence type="ECO:0000256" key="10">
    <source>
        <dbReference type="SAM" id="Phobius"/>
    </source>
</evidence>
<organism evidence="11 12">
    <name type="scientific">Anaerobacterium chartisolvens</name>
    <dbReference type="NCBI Taxonomy" id="1297424"/>
    <lineage>
        <taxon>Bacteria</taxon>
        <taxon>Bacillati</taxon>
        <taxon>Bacillota</taxon>
        <taxon>Clostridia</taxon>
        <taxon>Eubacteriales</taxon>
        <taxon>Oscillospiraceae</taxon>
        <taxon>Anaerobacterium</taxon>
    </lineage>
</organism>
<evidence type="ECO:0000256" key="6">
    <source>
        <dbReference type="ARBA" id="ARBA00022927"/>
    </source>
</evidence>
<evidence type="ECO:0000313" key="11">
    <source>
        <dbReference type="EMBL" id="RCX13829.1"/>
    </source>
</evidence>
<name>A0A369AX10_9FIRM</name>